<name>A0A1X2HQX0_SYNRA</name>
<organism evidence="3 4">
    <name type="scientific">Syncephalastrum racemosum</name>
    <name type="common">Filamentous fungus</name>
    <dbReference type="NCBI Taxonomy" id="13706"/>
    <lineage>
        <taxon>Eukaryota</taxon>
        <taxon>Fungi</taxon>
        <taxon>Fungi incertae sedis</taxon>
        <taxon>Mucoromycota</taxon>
        <taxon>Mucoromycotina</taxon>
        <taxon>Mucoromycetes</taxon>
        <taxon>Mucorales</taxon>
        <taxon>Syncephalastraceae</taxon>
        <taxon>Syncephalastrum</taxon>
    </lineage>
</organism>
<protein>
    <submittedName>
        <fullName evidence="3">S-adenosyl-L-methionine-dependent methyltransferase</fullName>
    </submittedName>
</protein>
<dbReference type="InterPro" id="IPR013216">
    <property type="entry name" value="Methyltransf_11"/>
</dbReference>
<feature type="domain" description="Methyltransferase type 11" evidence="2">
    <location>
        <begin position="40"/>
        <end position="129"/>
    </location>
</feature>
<accession>A0A1X2HQX0</accession>
<dbReference type="OrthoDB" id="10017101at2759"/>
<dbReference type="AlphaFoldDB" id="A0A1X2HQX0"/>
<feature type="region of interest" description="Disordered" evidence="1">
    <location>
        <begin position="180"/>
        <end position="226"/>
    </location>
</feature>
<dbReference type="Proteomes" id="UP000242180">
    <property type="component" value="Unassembled WGS sequence"/>
</dbReference>
<dbReference type="GO" id="GO:0032259">
    <property type="term" value="P:methylation"/>
    <property type="evidence" value="ECO:0007669"/>
    <property type="project" value="UniProtKB-KW"/>
</dbReference>
<dbReference type="CDD" id="cd02440">
    <property type="entry name" value="AdoMet_MTases"/>
    <property type="match status" value="1"/>
</dbReference>
<dbReference type="Pfam" id="PF08241">
    <property type="entry name" value="Methyltransf_11"/>
    <property type="match status" value="1"/>
</dbReference>
<dbReference type="Gene3D" id="3.40.50.150">
    <property type="entry name" value="Vaccinia Virus protein VP39"/>
    <property type="match status" value="1"/>
</dbReference>
<reference evidence="3 4" key="1">
    <citation type="submission" date="2016-07" db="EMBL/GenBank/DDBJ databases">
        <title>Pervasive Adenine N6-methylation of Active Genes in Fungi.</title>
        <authorList>
            <consortium name="DOE Joint Genome Institute"/>
            <person name="Mondo S.J."/>
            <person name="Dannebaum R.O."/>
            <person name="Kuo R.C."/>
            <person name="Labutti K."/>
            <person name="Haridas S."/>
            <person name="Kuo A."/>
            <person name="Salamov A."/>
            <person name="Ahrendt S.R."/>
            <person name="Lipzen A."/>
            <person name="Sullivan W."/>
            <person name="Andreopoulos W.B."/>
            <person name="Clum A."/>
            <person name="Lindquist E."/>
            <person name="Daum C."/>
            <person name="Ramamoorthy G.K."/>
            <person name="Gryganskyi A."/>
            <person name="Culley D."/>
            <person name="Magnuson J.K."/>
            <person name="James T.Y."/>
            <person name="O'Malley M.A."/>
            <person name="Stajich J.E."/>
            <person name="Spatafora J.W."/>
            <person name="Visel A."/>
            <person name="Grigoriev I.V."/>
        </authorList>
    </citation>
    <scope>NUCLEOTIDE SEQUENCE [LARGE SCALE GENOMIC DNA]</scope>
    <source>
        <strain evidence="3 4">NRRL 2496</strain>
    </source>
</reference>
<comment type="caution">
    <text evidence="3">The sequence shown here is derived from an EMBL/GenBank/DDBJ whole genome shotgun (WGS) entry which is preliminary data.</text>
</comment>
<dbReference type="PANTHER" id="PTHR43861">
    <property type="entry name" value="TRANS-ACONITATE 2-METHYLTRANSFERASE-RELATED"/>
    <property type="match status" value="1"/>
</dbReference>
<dbReference type="EMBL" id="MCGN01000002">
    <property type="protein sequence ID" value="ORZ01784.1"/>
    <property type="molecule type" value="Genomic_DNA"/>
</dbReference>
<dbReference type="GO" id="GO:0008757">
    <property type="term" value="F:S-adenosylmethionine-dependent methyltransferase activity"/>
    <property type="evidence" value="ECO:0007669"/>
    <property type="project" value="InterPro"/>
</dbReference>
<keyword evidence="3" id="KW-0808">Transferase</keyword>
<evidence type="ECO:0000259" key="2">
    <source>
        <dbReference type="Pfam" id="PF08241"/>
    </source>
</evidence>
<dbReference type="InterPro" id="IPR029063">
    <property type="entry name" value="SAM-dependent_MTases_sf"/>
</dbReference>
<sequence length="323" mass="35906">MVTKSDLKNLGHAPFLNFFIGLLDSRHFSSEHSQGPVRILEVGCGSGEFSALVKAHYKERVDAVAIDPSDAILSVNKDSGVDYRRGTIEDIKDEKFDVCLFSKSLHHCHPLEATLKKAFDVLNQNGICIAEEIDWKCVDDKSMAWFTDRLDLINSAKRIQAPTVPSTGHYVHREKDLQHDHAHTHGHDHSHDHDHGHSHSHSHSHGIGHGHGHGDHHGGHNPLQQLLDTSLPGIERWRKIAAKIEPHMSNAQQITEALHKVFGEQNVKVAGAMPWFNSFLVEAGLEQSEIGLATLTTFMAQEDRAIQNGIINALGKNFVAEKK</sequence>
<dbReference type="InParanoid" id="A0A1X2HQX0"/>
<gene>
    <name evidence="3" type="ORF">BCR43DRAFT_487508</name>
</gene>
<proteinExistence type="predicted"/>
<feature type="compositionally biased region" description="Basic and acidic residues" evidence="1">
    <location>
        <begin position="180"/>
        <end position="197"/>
    </location>
</feature>
<evidence type="ECO:0000256" key="1">
    <source>
        <dbReference type="SAM" id="MobiDB-lite"/>
    </source>
</evidence>
<dbReference type="SUPFAM" id="SSF53335">
    <property type="entry name" value="S-adenosyl-L-methionine-dependent methyltransferases"/>
    <property type="match status" value="1"/>
</dbReference>
<dbReference type="OMA" id="WFLNRID"/>
<keyword evidence="3" id="KW-0489">Methyltransferase</keyword>
<feature type="compositionally biased region" description="Basic residues" evidence="1">
    <location>
        <begin position="198"/>
        <end position="211"/>
    </location>
</feature>
<evidence type="ECO:0000313" key="4">
    <source>
        <dbReference type="Proteomes" id="UP000242180"/>
    </source>
</evidence>
<evidence type="ECO:0000313" key="3">
    <source>
        <dbReference type="EMBL" id="ORZ01784.1"/>
    </source>
</evidence>
<keyword evidence="4" id="KW-1185">Reference proteome</keyword>